<keyword evidence="3 6" id="KW-0812">Transmembrane</keyword>
<gene>
    <name evidence="7" type="ORF">AAV94_11330</name>
</gene>
<comment type="subcellular location">
    <subcellularLocation>
        <location evidence="1">Cell membrane</location>
        <topology evidence="1">Multi-pass membrane protein</topology>
    </subcellularLocation>
</comment>
<feature type="transmembrane region" description="Helical" evidence="6">
    <location>
        <begin position="137"/>
        <end position="159"/>
    </location>
</feature>
<keyword evidence="4 6" id="KW-1133">Transmembrane helix</keyword>
<feature type="transmembrane region" description="Helical" evidence="6">
    <location>
        <begin position="166"/>
        <end position="184"/>
    </location>
</feature>
<evidence type="ECO:0000256" key="5">
    <source>
        <dbReference type="ARBA" id="ARBA00023136"/>
    </source>
</evidence>
<keyword evidence="2" id="KW-1003">Cell membrane</keyword>
<dbReference type="InterPro" id="IPR043428">
    <property type="entry name" value="LivM-like"/>
</dbReference>
<dbReference type="OrthoDB" id="9034298at2"/>
<dbReference type="Proteomes" id="UP000050580">
    <property type="component" value="Unassembled WGS sequence"/>
</dbReference>
<sequence length="375" mass="40877">MNTPVTYQDMLAVTRPRLFSPAMWTALLAACLVLALLPLLNLIFEPGHTLHIPAHTIALLGKFMCYALAALALDLVWGYAGILSLGHGIFFALGGYAHGMYLVRVTAASQDQAMPGFMGFLGWSDYPWFWWGTGHFLWAMVLVVLVPGVLAFVFGYFAFRSRIKGVYFSIITQALTFAAMLLFFRNETGLGGTNGFNDFRRILGFDLTAAGTRAALFWVTLAVLFATLIASRALVQSKYGRVLTAVRDAESRVRFLGYEPLGFKLFVWTLSAIICGIAGALYVPQVGIINPSEMSPANSIEMVIWVATGGRGTLIGPIIGAGAVNGLKTWFTSAMPEYWLYALGALFVLVTIFLPQGIVGLVRKLLARRKGAAHD</sequence>
<evidence type="ECO:0000256" key="3">
    <source>
        <dbReference type="ARBA" id="ARBA00022692"/>
    </source>
</evidence>
<dbReference type="GO" id="GO:0005886">
    <property type="term" value="C:plasma membrane"/>
    <property type="evidence" value="ECO:0007669"/>
    <property type="project" value="UniProtKB-SubCell"/>
</dbReference>
<evidence type="ECO:0000256" key="1">
    <source>
        <dbReference type="ARBA" id="ARBA00004651"/>
    </source>
</evidence>
<feature type="transmembrane region" description="Helical" evidence="6">
    <location>
        <begin position="79"/>
        <end position="101"/>
    </location>
</feature>
<dbReference type="STRING" id="1610491.AAV94_11330"/>
<feature type="transmembrane region" description="Helical" evidence="6">
    <location>
        <begin position="56"/>
        <end position="73"/>
    </location>
</feature>
<dbReference type="PANTHER" id="PTHR30482">
    <property type="entry name" value="HIGH-AFFINITY BRANCHED-CHAIN AMINO ACID TRANSPORT SYSTEM PERMEASE"/>
    <property type="match status" value="1"/>
</dbReference>
<dbReference type="InterPro" id="IPR017778">
    <property type="entry name" value="ABC_transptr_urea_perm_UrtC"/>
</dbReference>
<feature type="transmembrane region" description="Helical" evidence="6">
    <location>
        <begin position="215"/>
        <end position="235"/>
    </location>
</feature>
<feature type="transmembrane region" description="Helical" evidence="6">
    <location>
        <begin position="22"/>
        <end position="44"/>
    </location>
</feature>
<organism evidence="7 8">
    <name type="scientific">Lampropedia cohaerens</name>
    <dbReference type="NCBI Taxonomy" id="1610491"/>
    <lineage>
        <taxon>Bacteria</taxon>
        <taxon>Pseudomonadati</taxon>
        <taxon>Pseudomonadota</taxon>
        <taxon>Betaproteobacteria</taxon>
        <taxon>Burkholderiales</taxon>
        <taxon>Comamonadaceae</taxon>
        <taxon>Lampropedia</taxon>
    </lineage>
</organism>
<reference evidence="7 8" key="1">
    <citation type="submission" date="2015-05" db="EMBL/GenBank/DDBJ databases">
        <title>Draft genome sequence of Lampropedia sp. CT6, isolated from the microbial mat of a hot water spring, located at Manikaran, India.</title>
        <authorList>
            <person name="Tripathi C."/>
            <person name="Rani P."/>
            <person name="Mahato N.K."/>
            <person name="Lal R."/>
        </authorList>
    </citation>
    <scope>NUCLEOTIDE SEQUENCE [LARGE SCALE GENOMIC DNA]</scope>
    <source>
        <strain evidence="7 8">CT6</strain>
    </source>
</reference>
<evidence type="ECO:0000256" key="4">
    <source>
        <dbReference type="ARBA" id="ARBA00022989"/>
    </source>
</evidence>
<evidence type="ECO:0000313" key="7">
    <source>
        <dbReference type="EMBL" id="KKW67415.1"/>
    </source>
</evidence>
<evidence type="ECO:0000256" key="6">
    <source>
        <dbReference type="SAM" id="Phobius"/>
    </source>
</evidence>
<evidence type="ECO:0000256" key="2">
    <source>
        <dbReference type="ARBA" id="ARBA00022475"/>
    </source>
</evidence>
<dbReference type="InterPro" id="IPR001851">
    <property type="entry name" value="ABC_transp_permease"/>
</dbReference>
<name>A0A0U1PYG9_9BURK</name>
<dbReference type="NCBIfam" id="TIGR03408">
    <property type="entry name" value="urea_trans_UrtC"/>
    <property type="match status" value="1"/>
</dbReference>
<dbReference type="EMBL" id="LBNQ01000033">
    <property type="protein sequence ID" value="KKW67415.1"/>
    <property type="molecule type" value="Genomic_DNA"/>
</dbReference>
<proteinExistence type="predicted"/>
<dbReference type="AlphaFoldDB" id="A0A0U1PYG9"/>
<feature type="transmembrane region" description="Helical" evidence="6">
    <location>
        <begin position="261"/>
        <end position="283"/>
    </location>
</feature>
<dbReference type="PANTHER" id="PTHR30482:SF4">
    <property type="entry name" value="SLR1201 PROTEIN"/>
    <property type="match status" value="1"/>
</dbReference>
<accession>A0A0U1PYG9</accession>
<feature type="transmembrane region" description="Helical" evidence="6">
    <location>
        <begin position="338"/>
        <end position="362"/>
    </location>
</feature>
<protein>
    <submittedName>
        <fullName evidence="7">Amino acid ABC transporter permease</fullName>
    </submittedName>
</protein>
<dbReference type="PATRIC" id="fig|1610491.3.peg.2426"/>
<evidence type="ECO:0000313" key="8">
    <source>
        <dbReference type="Proteomes" id="UP000050580"/>
    </source>
</evidence>
<keyword evidence="5 6" id="KW-0472">Membrane</keyword>
<comment type="caution">
    <text evidence="7">The sequence shown here is derived from an EMBL/GenBank/DDBJ whole genome shotgun (WGS) entry which is preliminary data.</text>
</comment>
<dbReference type="Pfam" id="PF02653">
    <property type="entry name" value="BPD_transp_2"/>
    <property type="match status" value="1"/>
</dbReference>
<dbReference type="GO" id="GO:0015658">
    <property type="term" value="F:branched-chain amino acid transmembrane transporter activity"/>
    <property type="evidence" value="ECO:0007669"/>
    <property type="project" value="InterPro"/>
</dbReference>
<dbReference type="CDD" id="cd06581">
    <property type="entry name" value="TM_PBP1_LivM_like"/>
    <property type="match status" value="1"/>
</dbReference>
<keyword evidence="8" id="KW-1185">Reference proteome</keyword>